<keyword evidence="3" id="KW-1185">Reference proteome</keyword>
<accession>A0A183BRA4</accession>
<feature type="region of interest" description="Disordered" evidence="1">
    <location>
        <begin position="124"/>
        <end position="167"/>
    </location>
</feature>
<feature type="signal peptide" evidence="2">
    <location>
        <begin position="1"/>
        <end position="23"/>
    </location>
</feature>
<reference evidence="3" key="1">
    <citation type="submission" date="2014-05" db="EMBL/GenBank/DDBJ databases">
        <title>The genome and life-stage specific transcriptomes of Globodera pallida elucidate key aspects of plant parasitism by a cyst nematode.</title>
        <authorList>
            <person name="Cotton J.A."/>
            <person name="Lilley C.J."/>
            <person name="Jones L.M."/>
            <person name="Kikuchi T."/>
            <person name="Reid A.J."/>
            <person name="Thorpe P."/>
            <person name="Tsai I.J."/>
            <person name="Beasley H."/>
            <person name="Blok V."/>
            <person name="Cock P.J.A."/>
            <person name="Van den Akker S.E."/>
            <person name="Holroyd N."/>
            <person name="Hunt M."/>
            <person name="Mantelin S."/>
            <person name="Naghra H."/>
            <person name="Pain A."/>
            <person name="Palomares-Rius J.E."/>
            <person name="Zarowiecki M."/>
            <person name="Berriman M."/>
            <person name="Jones J.T."/>
            <person name="Urwin P.E."/>
        </authorList>
    </citation>
    <scope>NUCLEOTIDE SEQUENCE [LARGE SCALE GENOMIC DNA]</scope>
    <source>
        <strain evidence="3">Lindley</strain>
    </source>
</reference>
<feature type="compositionally biased region" description="Low complexity" evidence="1">
    <location>
        <begin position="35"/>
        <end position="45"/>
    </location>
</feature>
<evidence type="ECO:0000313" key="3">
    <source>
        <dbReference type="Proteomes" id="UP000050741"/>
    </source>
</evidence>
<evidence type="ECO:0000313" key="4">
    <source>
        <dbReference type="WBParaSite" id="GPLIN_000314000"/>
    </source>
</evidence>
<dbReference type="Proteomes" id="UP000050741">
    <property type="component" value="Unassembled WGS sequence"/>
</dbReference>
<dbReference type="AlphaFoldDB" id="A0A183BRA4"/>
<evidence type="ECO:0000256" key="2">
    <source>
        <dbReference type="SAM" id="SignalP"/>
    </source>
</evidence>
<organism evidence="3 4">
    <name type="scientific">Globodera pallida</name>
    <name type="common">Potato cyst nematode worm</name>
    <name type="synonym">Heterodera pallida</name>
    <dbReference type="NCBI Taxonomy" id="36090"/>
    <lineage>
        <taxon>Eukaryota</taxon>
        <taxon>Metazoa</taxon>
        <taxon>Ecdysozoa</taxon>
        <taxon>Nematoda</taxon>
        <taxon>Chromadorea</taxon>
        <taxon>Rhabditida</taxon>
        <taxon>Tylenchina</taxon>
        <taxon>Tylenchomorpha</taxon>
        <taxon>Tylenchoidea</taxon>
        <taxon>Heteroderidae</taxon>
        <taxon>Heteroderinae</taxon>
        <taxon>Globodera</taxon>
    </lineage>
</organism>
<evidence type="ECO:0000256" key="1">
    <source>
        <dbReference type="SAM" id="MobiDB-lite"/>
    </source>
</evidence>
<feature type="compositionally biased region" description="Acidic residues" evidence="1">
    <location>
        <begin position="124"/>
        <end position="145"/>
    </location>
</feature>
<feature type="chain" id="PRO_5008146507" evidence="2">
    <location>
        <begin position="24"/>
        <end position="167"/>
    </location>
</feature>
<feature type="region of interest" description="Disordered" evidence="1">
    <location>
        <begin position="24"/>
        <end position="108"/>
    </location>
</feature>
<protein>
    <submittedName>
        <fullName evidence="4">1106 effector family protein variant</fullName>
    </submittedName>
</protein>
<feature type="compositionally biased region" description="Low complexity" evidence="1">
    <location>
        <begin position="146"/>
        <end position="156"/>
    </location>
</feature>
<sequence length="167" mass="17593">MRAILFLAVFCLVLATLLETANSKPADKKAKKGAPAKGKASLKSAIHSIGKAAKEQKSKSKDAATKDKAANKAKSVSKPAKPKAIKTAEPKLKSLMPEPSSAPIVAERDANNFGIDNIDAIEADLTEFDGDNDLSEEQQPLDDDASAGGSSADYSGIEFDQDSQYPD</sequence>
<feature type="compositionally biased region" description="Basic and acidic residues" evidence="1">
    <location>
        <begin position="52"/>
        <end position="70"/>
    </location>
</feature>
<dbReference type="WBParaSite" id="GPLIN_000314000">
    <property type="protein sequence ID" value="GPLIN_000314000"/>
    <property type="gene ID" value="GPLIN_000314000"/>
</dbReference>
<proteinExistence type="predicted"/>
<reference evidence="4" key="2">
    <citation type="submission" date="2016-06" db="UniProtKB">
        <authorList>
            <consortium name="WormBaseParasite"/>
        </authorList>
    </citation>
    <scope>IDENTIFICATION</scope>
</reference>
<keyword evidence="2" id="KW-0732">Signal</keyword>
<name>A0A183BRA4_GLOPA</name>